<gene>
    <name evidence="3" type="ORF">M6B38_222420</name>
</gene>
<dbReference type="Gene3D" id="3.30.2350.10">
    <property type="entry name" value="Pseudouridine synthase"/>
    <property type="match status" value="1"/>
</dbReference>
<dbReference type="Pfam" id="PF00849">
    <property type="entry name" value="PseudoU_synth_2"/>
    <property type="match status" value="1"/>
</dbReference>
<dbReference type="PANTHER" id="PTHR21600:SF47">
    <property type="entry name" value="RNA PSEUDOURIDINE SYNTHASE 1"/>
    <property type="match status" value="1"/>
</dbReference>
<evidence type="ECO:0000256" key="1">
    <source>
        <dbReference type="ARBA" id="ARBA00000073"/>
    </source>
</evidence>
<dbReference type="GO" id="GO:0009982">
    <property type="term" value="F:pseudouridine synthase activity"/>
    <property type="evidence" value="ECO:0007669"/>
    <property type="project" value="InterPro"/>
</dbReference>
<dbReference type="GO" id="GO:0003723">
    <property type="term" value="F:RNA binding"/>
    <property type="evidence" value="ECO:0007669"/>
    <property type="project" value="InterPro"/>
</dbReference>
<dbReference type="AlphaFoldDB" id="A0AAX6DWP2"/>
<evidence type="ECO:0000313" key="3">
    <source>
        <dbReference type="EMBL" id="KAJ6796200.1"/>
    </source>
</evidence>
<protein>
    <submittedName>
        <fullName evidence="3">RNA pseudouridine synthase 1</fullName>
    </submittedName>
</protein>
<comment type="catalytic activity">
    <reaction evidence="1">
        <text>a uridine in RNA = a pseudouridine in RNA</text>
        <dbReference type="Rhea" id="RHEA:48348"/>
        <dbReference type="Rhea" id="RHEA-COMP:12068"/>
        <dbReference type="Rhea" id="RHEA-COMP:12069"/>
        <dbReference type="ChEBI" id="CHEBI:65314"/>
        <dbReference type="ChEBI" id="CHEBI:65315"/>
    </reaction>
</comment>
<evidence type="ECO:0000259" key="2">
    <source>
        <dbReference type="Pfam" id="PF00849"/>
    </source>
</evidence>
<dbReference type="CDD" id="cd02869">
    <property type="entry name" value="PseudoU_synth_RluA_like"/>
    <property type="match status" value="1"/>
</dbReference>
<dbReference type="GO" id="GO:0000455">
    <property type="term" value="P:enzyme-directed rRNA pseudouridine synthesis"/>
    <property type="evidence" value="ECO:0007669"/>
    <property type="project" value="TreeGrafter"/>
</dbReference>
<dbReference type="PANTHER" id="PTHR21600">
    <property type="entry name" value="MITOCHONDRIAL RNA PSEUDOURIDINE SYNTHASE"/>
    <property type="match status" value="1"/>
</dbReference>
<dbReference type="SUPFAM" id="SSF55120">
    <property type="entry name" value="Pseudouridine synthase"/>
    <property type="match status" value="1"/>
</dbReference>
<reference evidence="3" key="1">
    <citation type="journal article" date="2023" name="GigaByte">
        <title>Genome assembly of the bearded iris, Iris pallida Lam.</title>
        <authorList>
            <person name="Bruccoleri R.E."/>
            <person name="Oakeley E.J."/>
            <person name="Faust A.M.E."/>
            <person name="Altorfer M."/>
            <person name="Dessus-Babus S."/>
            <person name="Burckhardt D."/>
            <person name="Oertli M."/>
            <person name="Naumann U."/>
            <person name="Petersen F."/>
            <person name="Wong J."/>
        </authorList>
    </citation>
    <scope>NUCLEOTIDE SEQUENCE</scope>
    <source>
        <strain evidence="3">GSM-AAB239-AS_SAM_17_03QT</strain>
    </source>
</reference>
<proteinExistence type="predicted"/>
<dbReference type="EMBL" id="JANAVB010041419">
    <property type="protein sequence ID" value="KAJ6796200.1"/>
    <property type="molecule type" value="Genomic_DNA"/>
</dbReference>
<sequence>MTRIAFQSHPPPAAATRIRTMLAVPGPSSPSLTGAYPKPVSPPYPEMSREVELSRALSAEARSAAYAASAPASESAVVFEDEWFVVVNKPPGIYCETLLSSLSSRPGIKTSKSDLHLANRLDRDTSGLMVITKSNKVAGKFVKAFTNHKVKKTYLALCVGRAPNWARIRIDSGHGRSKFGAWRVYASSDVGRALPGGSMVKQMTTSFNILSINGRGECGDPAEVDTDDIKTVVVQEEGREWNPDEDVEKCDEVLVRAYPESGRTHQIRLHCQYLGMPIRGDVKYGGIHEWKGVMRDGHALHAESISFKHPITGDRVHFRAPHPSWVNEACGQQF</sequence>
<accession>A0AAX6DWP2</accession>
<feature type="domain" description="Pseudouridine synthase RsuA/RluA-like" evidence="2">
    <location>
        <begin position="84"/>
        <end position="272"/>
    </location>
</feature>
<comment type="caution">
    <text evidence="3">The sequence shown here is derived from an EMBL/GenBank/DDBJ whole genome shotgun (WGS) entry which is preliminary data.</text>
</comment>
<reference evidence="3" key="2">
    <citation type="submission" date="2023-04" db="EMBL/GenBank/DDBJ databases">
        <authorList>
            <person name="Bruccoleri R.E."/>
            <person name="Oakeley E.J."/>
            <person name="Faust A.-M."/>
            <person name="Dessus-Babus S."/>
            <person name="Altorfer M."/>
            <person name="Burckhardt D."/>
            <person name="Oertli M."/>
            <person name="Naumann U."/>
            <person name="Petersen F."/>
            <person name="Wong J."/>
        </authorList>
    </citation>
    <scope>NUCLEOTIDE SEQUENCE</scope>
    <source>
        <strain evidence="3">GSM-AAB239-AS_SAM_17_03QT</strain>
        <tissue evidence="3">Leaf</tissue>
    </source>
</reference>
<dbReference type="InterPro" id="IPR006145">
    <property type="entry name" value="PsdUridine_synth_RsuA/RluA"/>
</dbReference>
<name>A0AAX6DWP2_IRIPA</name>
<evidence type="ECO:0000313" key="4">
    <source>
        <dbReference type="Proteomes" id="UP001140949"/>
    </source>
</evidence>
<organism evidence="3 4">
    <name type="scientific">Iris pallida</name>
    <name type="common">Sweet iris</name>
    <dbReference type="NCBI Taxonomy" id="29817"/>
    <lineage>
        <taxon>Eukaryota</taxon>
        <taxon>Viridiplantae</taxon>
        <taxon>Streptophyta</taxon>
        <taxon>Embryophyta</taxon>
        <taxon>Tracheophyta</taxon>
        <taxon>Spermatophyta</taxon>
        <taxon>Magnoliopsida</taxon>
        <taxon>Liliopsida</taxon>
        <taxon>Asparagales</taxon>
        <taxon>Iridaceae</taxon>
        <taxon>Iridoideae</taxon>
        <taxon>Irideae</taxon>
        <taxon>Iris</taxon>
    </lineage>
</organism>
<dbReference type="PROSITE" id="PS01129">
    <property type="entry name" value="PSI_RLU"/>
    <property type="match status" value="1"/>
</dbReference>
<keyword evidence="4" id="KW-1185">Reference proteome</keyword>
<dbReference type="InterPro" id="IPR020103">
    <property type="entry name" value="PsdUridine_synth_cat_dom_sf"/>
</dbReference>
<dbReference type="Proteomes" id="UP001140949">
    <property type="component" value="Unassembled WGS sequence"/>
</dbReference>
<dbReference type="InterPro" id="IPR006224">
    <property type="entry name" value="PsdUridine_synth_RluA-like_CS"/>
</dbReference>
<dbReference type="InterPro" id="IPR050188">
    <property type="entry name" value="RluA_PseudoU_synthase"/>
</dbReference>